<dbReference type="AlphaFoldDB" id="A0A4R4RG12"/>
<name>A0A4R4RG12_9ACTN</name>
<accession>A0A4R4RG12</accession>
<evidence type="ECO:0000313" key="1">
    <source>
        <dbReference type="EMBL" id="TDC48186.1"/>
    </source>
</evidence>
<evidence type="ECO:0008006" key="3">
    <source>
        <dbReference type="Google" id="ProtNLM"/>
    </source>
</evidence>
<dbReference type="Proteomes" id="UP000295621">
    <property type="component" value="Unassembled WGS sequence"/>
</dbReference>
<organism evidence="1 2">
    <name type="scientific">Jiangella ureilytica</name>
    <dbReference type="NCBI Taxonomy" id="2530374"/>
    <lineage>
        <taxon>Bacteria</taxon>
        <taxon>Bacillati</taxon>
        <taxon>Actinomycetota</taxon>
        <taxon>Actinomycetes</taxon>
        <taxon>Jiangellales</taxon>
        <taxon>Jiangellaceae</taxon>
        <taxon>Jiangella</taxon>
    </lineage>
</organism>
<reference evidence="1 2" key="1">
    <citation type="submission" date="2019-02" db="EMBL/GenBank/DDBJ databases">
        <title>Draft genome sequences of novel Actinobacteria.</title>
        <authorList>
            <person name="Sahin N."/>
            <person name="Ay H."/>
            <person name="Saygin H."/>
        </authorList>
    </citation>
    <scope>NUCLEOTIDE SEQUENCE [LARGE SCALE GENOMIC DNA]</scope>
    <source>
        <strain evidence="1 2">KC603</strain>
    </source>
</reference>
<dbReference type="RefSeq" id="WP_131986415.1">
    <property type="nucleotide sequence ID" value="NZ_SMKL01000060.1"/>
</dbReference>
<comment type="caution">
    <text evidence="1">The sequence shown here is derived from an EMBL/GenBank/DDBJ whole genome shotgun (WGS) entry which is preliminary data.</text>
</comment>
<dbReference type="EMBL" id="SMKL01000060">
    <property type="protein sequence ID" value="TDC48186.1"/>
    <property type="molecule type" value="Genomic_DNA"/>
</dbReference>
<sequence length="237" mass="25794">MAAGVLGLPAISAPPDRPLALVPLGCGTDSNNRSGRLRAVSLAPHHRSYANGSRTTGPARTTIDIARTAPRADALVVADAVLAAGATVADLQAVLEFQTGWRGVGAAAWLVAHADPRAESPLETLGRLAFIENGLPVPVSNVWIDTGRRRYRVDHLLADRWLVFEGDGSLKYDGRLDAGRVVADQREREWQLRELGLEVVRYGWDLARNDRKRLAVRFAAAIKRCPVRATPISWSWV</sequence>
<protein>
    <recommendedName>
        <fullName evidence="3">DUF559 domain-containing protein</fullName>
    </recommendedName>
</protein>
<dbReference type="OrthoDB" id="5143202at2"/>
<evidence type="ECO:0000313" key="2">
    <source>
        <dbReference type="Proteomes" id="UP000295621"/>
    </source>
</evidence>
<gene>
    <name evidence="1" type="ORF">E1212_21945</name>
</gene>
<proteinExistence type="predicted"/>
<keyword evidence="2" id="KW-1185">Reference proteome</keyword>